<keyword evidence="4" id="KW-1185">Reference proteome</keyword>
<reference evidence="3 4" key="1">
    <citation type="submission" date="2017-07" db="EMBL/GenBank/DDBJ databases">
        <authorList>
            <person name="Sun Z.S."/>
            <person name="Albrecht U."/>
            <person name="Echele G."/>
            <person name="Lee C.C."/>
        </authorList>
    </citation>
    <scope>NUCLEOTIDE SEQUENCE [LARGE SCALE GENOMIC DNA]</scope>
    <source>
        <strain evidence="3 4">DSM 14827</strain>
    </source>
</reference>
<dbReference type="InterPro" id="IPR006016">
    <property type="entry name" value="UspA"/>
</dbReference>
<evidence type="ECO:0000313" key="4">
    <source>
        <dbReference type="Proteomes" id="UP000198307"/>
    </source>
</evidence>
<dbReference type="InterPro" id="IPR014729">
    <property type="entry name" value="Rossmann-like_a/b/a_fold"/>
</dbReference>
<name>A0A239Q3M7_9RHOB</name>
<proteinExistence type="inferred from homology"/>
<evidence type="ECO:0000313" key="3">
    <source>
        <dbReference type="EMBL" id="SNT76876.1"/>
    </source>
</evidence>
<sequence length="141" mass="15457">MYDDILLPVDPESVTASSRAIETAVRLARDHAAVLHVLSVVPRLGRYAANIFPEDFAEKNAEAVKHRLEQVGADIALPAERLRLHVATGSVYDEIITLSRKAEIDLIVLASHRPELSDYLLGPNAARVVRHADCSVMVVRG</sequence>
<organism evidence="3 4">
    <name type="scientific">Paracoccus seriniphilus</name>
    <dbReference type="NCBI Taxonomy" id="184748"/>
    <lineage>
        <taxon>Bacteria</taxon>
        <taxon>Pseudomonadati</taxon>
        <taxon>Pseudomonadota</taxon>
        <taxon>Alphaproteobacteria</taxon>
        <taxon>Rhodobacterales</taxon>
        <taxon>Paracoccaceae</taxon>
        <taxon>Paracoccus</taxon>
    </lineage>
</organism>
<dbReference type="AlphaFoldDB" id="A0A239Q3M7"/>
<dbReference type="RefSeq" id="WP_089346156.1">
    <property type="nucleotide sequence ID" value="NZ_CP067131.1"/>
</dbReference>
<dbReference type="PANTHER" id="PTHR46268:SF6">
    <property type="entry name" value="UNIVERSAL STRESS PROTEIN UP12"/>
    <property type="match status" value="1"/>
</dbReference>
<dbReference type="Proteomes" id="UP000198307">
    <property type="component" value="Unassembled WGS sequence"/>
</dbReference>
<dbReference type="Gene3D" id="3.40.50.620">
    <property type="entry name" value="HUPs"/>
    <property type="match status" value="1"/>
</dbReference>
<feature type="domain" description="UspA" evidence="2">
    <location>
        <begin position="1"/>
        <end position="140"/>
    </location>
</feature>
<dbReference type="OrthoDB" id="9792500at2"/>
<dbReference type="EMBL" id="FZQB01000034">
    <property type="protein sequence ID" value="SNT76876.1"/>
    <property type="molecule type" value="Genomic_DNA"/>
</dbReference>
<dbReference type="InterPro" id="IPR006015">
    <property type="entry name" value="Universal_stress_UspA"/>
</dbReference>
<evidence type="ECO:0000259" key="2">
    <source>
        <dbReference type="Pfam" id="PF00582"/>
    </source>
</evidence>
<dbReference type="SUPFAM" id="SSF52402">
    <property type="entry name" value="Adenine nucleotide alpha hydrolases-like"/>
    <property type="match status" value="1"/>
</dbReference>
<gene>
    <name evidence="3" type="ORF">SAMN05444959_1344</name>
</gene>
<dbReference type="Pfam" id="PF00582">
    <property type="entry name" value="Usp"/>
    <property type="match status" value="1"/>
</dbReference>
<accession>A0A239Q3M7</accession>
<evidence type="ECO:0000256" key="1">
    <source>
        <dbReference type="ARBA" id="ARBA00008791"/>
    </source>
</evidence>
<dbReference type="CDD" id="cd00293">
    <property type="entry name" value="USP-like"/>
    <property type="match status" value="1"/>
</dbReference>
<dbReference type="PANTHER" id="PTHR46268">
    <property type="entry name" value="STRESS RESPONSE PROTEIN NHAX"/>
    <property type="match status" value="1"/>
</dbReference>
<dbReference type="PRINTS" id="PR01438">
    <property type="entry name" value="UNVRSLSTRESS"/>
</dbReference>
<protein>
    <submittedName>
        <fullName evidence="3">Nucleotide-binding universal stress protein, UspA family</fullName>
    </submittedName>
</protein>
<comment type="similarity">
    <text evidence="1">Belongs to the universal stress protein A family.</text>
</comment>